<dbReference type="Pfam" id="PF00069">
    <property type="entry name" value="Pkinase"/>
    <property type="match status" value="1"/>
</dbReference>
<keyword evidence="1 3" id="KW-0547">Nucleotide-binding</keyword>
<dbReference type="PANTHER" id="PTHR27005">
    <property type="entry name" value="WALL-ASSOCIATED RECEPTOR KINASE-LIKE 21"/>
    <property type="match status" value="1"/>
</dbReference>
<sequence>MGHIGVNSMKNFHAKELEEAIEKYAKCKFLGRGGNGIVYKGSLVDNHVVAIKNSQMLDQGQREQLINEMSSNILLEESYTAKIVDFGASRLVLLGDHDQVTKLVQGTLGYLDPEYLRIGQLTDKIDVYSFGVKKPIAMERCVAEQTLATCFEMAVMEDRTLEIIELEVVKEGTVEQLKATCELKSISQLLRLKPVKPMPASKSDKIKGKKELFRSPPLAELGDPFHPISQIFRLPLQSNKRP</sequence>
<dbReference type="GO" id="GO:0005524">
    <property type="term" value="F:ATP binding"/>
    <property type="evidence" value="ECO:0007669"/>
    <property type="project" value="UniProtKB-UniRule"/>
</dbReference>
<reference evidence="5" key="1">
    <citation type="submission" date="2023-03" db="EMBL/GenBank/DDBJ databases">
        <title>Chromosome-scale reference genome and RAD-based genetic map of yellow starthistle (Centaurea solstitialis) reveal putative structural variation and QTLs associated with invader traits.</title>
        <authorList>
            <person name="Reatini B."/>
            <person name="Cang F.A."/>
            <person name="Jiang Q."/>
            <person name="Mckibben M.T.W."/>
            <person name="Barker M.S."/>
            <person name="Rieseberg L.H."/>
            <person name="Dlugosch K.M."/>
        </authorList>
    </citation>
    <scope>NUCLEOTIDE SEQUENCE</scope>
    <source>
        <strain evidence="5">CAN-66</strain>
        <tissue evidence="5">Leaf</tissue>
    </source>
</reference>
<dbReference type="GO" id="GO:0004674">
    <property type="term" value="F:protein serine/threonine kinase activity"/>
    <property type="evidence" value="ECO:0007669"/>
    <property type="project" value="TreeGrafter"/>
</dbReference>
<feature type="binding site" evidence="3">
    <location>
        <position position="52"/>
    </location>
    <ligand>
        <name>ATP</name>
        <dbReference type="ChEBI" id="CHEBI:30616"/>
    </ligand>
</feature>
<organism evidence="5 6">
    <name type="scientific">Centaurea solstitialis</name>
    <name type="common">yellow star-thistle</name>
    <dbReference type="NCBI Taxonomy" id="347529"/>
    <lineage>
        <taxon>Eukaryota</taxon>
        <taxon>Viridiplantae</taxon>
        <taxon>Streptophyta</taxon>
        <taxon>Embryophyta</taxon>
        <taxon>Tracheophyta</taxon>
        <taxon>Spermatophyta</taxon>
        <taxon>Magnoliopsida</taxon>
        <taxon>eudicotyledons</taxon>
        <taxon>Gunneridae</taxon>
        <taxon>Pentapetalae</taxon>
        <taxon>asterids</taxon>
        <taxon>campanulids</taxon>
        <taxon>Asterales</taxon>
        <taxon>Asteraceae</taxon>
        <taxon>Carduoideae</taxon>
        <taxon>Cardueae</taxon>
        <taxon>Centaureinae</taxon>
        <taxon>Centaurea</taxon>
    </lineage>
</organism>
<evidence type="ECO:0000313" key="6">
    <source>
        <dbReference type="Proteomes" id="UP001172457"/>
    </source>
</evidence>
<dbReference type="Proteomes" id="UP001172457">
    <property type="component" value="Chromosome 6"/>
</dbReference>
<evidence type="ECO:0000313" key="5">
    <source>
        <dbReference type="EMBL" id="KAJ9545254.1"/>
    </source>
</evidence>
<accession>A0AA38WCL2</accession>
<gene>
    <name evidence="5" type="ORF">OSB04_024961</name>
</gene>
<dbReference type="AlphaFoldDB" id="A0AA38WCL2"/>
<dbReference type="PANTHER" id="PTHR27005:SF492">
    <property type="entry name" value="LOW QUALITY PROTEIN: WALL-ASSOCIATED RECEPTOR KINASE-LIKE 1"/>
    <property type="match status" value="1"/>
</dbReference>
<dbReference type="PROSITE" id="PS00107">
    <property type="entry name" value="PROTEIN_KINASE_ATP"/>
    <property type="match status" value="1"/>
</dbReference>
<feature type="domain" description="Protein kinase" evidence="4">
    <location>
        <begin position="24"/>
        <end position="213"/>
    </location>
</feature>
<evidence type="ECO:0000256" key="3">
    <source>
        <dbReference type="PROSITE-ProRule" id="PRU10141"/>
    </source>
</evidence>
<comment type="caution">
    <text evidence="5">The sequence shown here is derived from an EMBL/GenBank/DDBJ whole genome shotgun (WGS) entry which is preliminary data.</text>
</comment>
<dbReference type="SMART" id="SM00220">
    <property type="entry name" value="S_TKc"/>
    <property type="match status" value="1"/>
</dbReference>
<evidence type="ECO:0000259" key="4">
    <source>
        <dbReference type="SMART" id="SM00220"/>
    </source>
</evidence>
<dbReference type="Gene3D" id="1.10.510.10">
    <property type="entry name" value="Transferase(Phosphotransferase) domain 1"/>
    <property type="match status" value="1"/>
</dbReference>
<name>A0AA38WCL2_9ASTR</name>
<dbReference type="SUPFAM" id="SSF56112">
    <property type="entry name" value="Protein kinase-like (PK-like)"/>
    <property type="match status" value="1"/>
</dbReference>
<dbReference type="InterPro" id="IPR000719">
    <property type="entry name" value="Prot_kinase_dom"/>
</dbReference>
<proteinExistence type="predicted"/>
<dbReference type="InterPro" id="IPR045274">
    <property type="entry name" value="WAK-like"/>
</dbReference>
<evidence type="ECO:0000256" key="1">
    <source>
        <dbReference type="ARBA" id="ARBA00022741"/>
    </source>
</evidence>
<dbReference type="InterPro" id="IPR017441">
    <property type="entry name" value="Protein_kinase_ATP_BS"/>
</dbReference>
<evidence type="ECO:0000256" key="2">
    <source>
        <dbReference type="ARBA" id="ARBA00022840"/>
    </source>
</evidence>
<keyword evidence="2 3" id="KW-0067">ATP-binding</keyword>
<dbReference type="GO" id="GO:0005886">
    <property type="term" value="C:plasma membrane"/>
    <property type="evidence" value="ECO:0007669"/>
    <property type="project" value="TreeGrafter"/>
</dbReference>
<keyword evidence="6" id="KW-1185">Reference proteome</keyword>
<dbReference type="GO" id="GO:0007166">
    <property type="term" value="P:cell surface receptor signaling pathway"/>
    <property type="evidence" value="ECO:0007669"/>
    <property type="project" value="InterPro"/>
</dbReference>
<protein>
    <recommendedName>
        <fullName evidence="4">Protein kinase domain-containing protein</fullName>
    </recommendedName>
</protein>
<dbReference type="EMBL" id="JARYMX010000006">
    <property type="protein sequence ID" value="KAJ9545254.1"/>
    <property type="molecule type" value="Genomic_DNA"/>
</dbReference>
<dbReference type="InterPro" id="IPR011009">
    <property type="entry name" value="Kinase-like_dom_sf"/>
</dbReference>